<feature type="transmembrane region" description="Helical" evidence="1">
    <location>
        <begin position="20"/>
        <end position="47"/>
    </location>
</feature>
<proteinExistence type="predicted"/>
<dbReference type="AlphaFoldDB" id="A0A8J3JII9"/>
<organism evidence="2 3">
    <name type="scientific">Catellatospora bangladeshensis</name>
    <dbReference type="NCBI Taxonomy" id="310355"/>
    <lineage>
        <taxon>Bacteria</taxon>
        <taxon>Bacillati</taxon>
        <taxon>Actinomycetota</taxon>
        <taxon>Actinomycetes</taxon>
        <taxon>Micromonosporales</taxon>
        <taxon>Micromonosporaceae</taxon>
        <taxon>Catellatospora</taxon>
    </lineage>
</organism>
<gene>
    <name evidence="2" type="ORF">Cba03nite_26570</name>
</gene>
<protein>
    <submittedName>
        <fullName evidence="2">Uncharacterized protein</fullName>
    </submittedName>
</protein>
<evidence type="ECO:0000313" key="3">
    <source>
        <dbReference type="Proteomes" id="UP000601223"/>
    </source>
</evidence>
<comment type="caution">
    <text evidence="2">The sequence shown here is derived from an EMBL/GenBank/DDBJ whole genome shotgun (WGS) entry which is preliminary data.</text>
</comment>
<sequence>MVLPDPAPSRLPRMRPHQILLVVLGGLLSIGGAATVVAFSLLLSVLADVGRQVLPPQDRTVTAPDTLGGRPRLSGAEELITRAMRGQPDYGTYADLAAVYGSGQAEVMLHVVGGDFGHWGPGEVEYLFFDLRTAEIPVFDVTEVPAGPLGGVTACGTVRAGHDATIVCGWADRYSIGTLTWYGASLEEARAEFGTLRAEVEVES</sequence>
<evidence type="ECO:0000313" key="2">
    <source>
        <dbReference type="EMBL" id="GIF81308.1"/>
    </source>
</evidence>
<reference evidence="2 3" key="1">
    <citation type="submission" date="2021-01" db="EMBL/GenBank/DDBJ databases">
        <title>Whole genome shotgun sequence of Catellatospora bangladeshensis NBRC 107357.</title>
        <authorList>
            <person name="Komaki H."/>
            <person name="Tamura T."/>
        </authorList>
    </citation>
    <scope>NUCLEOTIDE SEQUENCE [LARGE SCALE GENOMIC DNA]</scope>
    <source>
        <strain evidence="2 3">NBRC 107357</strain>
    </source>
</reference>
<name>A0A8J3JII9_9ACTN</name>
<keyword evidence="1" id="KW-0812">Transmembrane</keyword>
<dbReference type="Proteomes" id="UP000601223">
    <property type="component" value="Unassembled WGS sequence"/>
</dbReference>
<accession>A0A8J3JII9</accession>
<keyword evidence="1" id="KW-0472">Membrane</keyword>
<evidence type="ECO:0000256" key="1">
    <source>
        <dbReference type="SAM" id="Phobius"/>
    </source>
</evidence>
<keyword evidence="3" id="KW-1185">Reference proteome</keyword>
<dbReference type="EMBL" id="BONF01000012">
    <property type="protein sequence ID" value="GIF81308.1"/>
    <property type="molecule type" value="Genomic_DNA"/>
</dbReference>
<keyword evidence="1" id="KW-1133">Transmembrane helix</keyword>